<dbReference type="InterPro" id="IPR015943">
    <property type="entry name" value="WD40/YVTN_repeat-like_dom_sf"/>
</dbReference>
<dbReference type="PROSITE" id="PS51257">
    <property type="entry name" value="PROKAR_LIPOPROTEIN"/>
    <property type="match status" value="1"/>
</dbReference>
<dbReference type="OrthoDB" id="3179827at2"/>
<protein>
    <recommendedName>
        <fullName evidence="4">WD40-like Beta Propeller Repeat</fullName>
    </recommendedName>
</protein>
<accession>A0A1M6EGH7</accession>
<gene>
    <name evidence="2" type="ORF">SAMN04488513_10248</name>
</gene>
<dbReference type="RefSeq" id="WP_094766566.1">
    <property type="nucleotide sequence ID" value="NZ_FQYU01000002.1"/>
</dbReference>
<feature type="compositionally biased region" description="Acidic residues" evidence="1">
    <location>
        <begin position="32"/>
        <end position="60"/>
    </location>
</feature>
<evidence type="ECO:0000313" key="2">
    <source>
        <dbReference type="EMBL" id="SHI84398.1"/>
    </source>
</evidence>
<evidence type="ECO:0008006" key="4">
    <source>
        <dbReference type="Google" id="ProtNLM"/>
    </source>
</evidence>
<name>A0A1M6EGH7_9FLAO</name>
<dbReference type="AlphaFoldDB" id="A0A1M6EGH7"/>
<evidence type="ECO:0000313" key="3">
    <source>
        <dbReference type="Proteomes" id="UP000184543"/>
    </source>
</evidence>
<feature type="region of interest" description="Disordered" evidence="1">
    <location>
        <begin position="28"/>
        <end position="62"/>
    </location>
</feature>
<evidence type="ECO:0000256" key="1">
    <source>
        <dbReference type="SAM" id="MobiDB-lite"/>
    </source>
</evidence>
<organism evidence="2 3">
    <name type="scientific">Pseudozobellia thermophila</name>
    <dbReference type="NCBI Taxonomy" id="192903"/>
    <lineage>
        <taxon>Bacteria</taxon>
        <taxon>Pseudomonadati</taxon>
        <taxon>Bacteroidota</taxon>
        <taxon>Flavobacteriia</taxon>
        <taxon>Flavobacteriales</taxon>
        <taxon>Flavobacteriaceae</taxon>
        <taxon>Pseudozobellia</taxon>
    </lineage>
</organism>
<reference evidence="3" key="1">
    <citation type="submission" date="2016-11" db="EMBL/GenBank/DDBJ databases">
        <authorList>
            <person name="Varghese N."/>
            <person name="Submissions S."/>
        </authorList>
    </citation>
    <scope>NUCLEOTIDE SEQUENCE [LARGE SCALE GENOMIC DNA]</scope>
    <source>
        <strain evidence="3">DSM 19858</strain>
    </source>
</reference>
<dbReference type="Proteomes" id="UP000184543">
    <property type="component" value="Unassembled WGS sequence"/>
</dbReference>
<dbReference type="Gene3D" id="2.130.10.10">
    <property type="entry name" value="YVTN repeat-like/Quinoprotein amine dehydrogenase"/>
    <property type="match status" value="1"/>
</dbReference>
<keyword evidence="3" id="KW-1185">Reference proteome</keyword>
<dbReference type="EMBL" id="FQYU01000002">
    <property type="protein sequence ID" value="SHI84398.1"/>
    <property type="molecule type" value="Genomic_DNA"/>
</dbReference>
<proteinExistence type="predicted"/>
<sequence>MKNLKIYLAIFCFGWTLTSCTSDNFPIIKEDNGEETTDTGGEENNEGEDTTEEDTNEEDGSTTVDIATELTANDLEPHPMQDVPRPGYLETIVDPSFGTVIRRITDAGDGGVIKPMYSTIQAWNADESRMILYDQTNGVHQLLDGMDYTFIRNLDDVAPDDIEQLFWDFNDPDILYYLDRSTDDFIKYSVSSRNKEVMVNLREISGCTGSISMGNDVQMMSWDSDAIGFRCDNDKTFSYKFSTQKLTALDVDDVNYVATMPAPSGNLFYHNVSSYGTDGKLVARLNKQKMEHSCLGKMANGTDADFSVTFGEGPNGGCLGNIIAYDLNTGDCLPVISQELGYDYPKSGTHISAVAHKNPGWIAASMMGYEQDGQKLLDQELVIARVEPGNVEVYRIGHHRADEDEFDYWGEPHAVISPTGTRVLFGSDWSGEDDGKSVESYVVELPSFNK</sequence>